<dbReference type="AlphaFoldDB" id="A0A9P0E885"/>
<dbReference type="EMBL" id="OV725078">
    <property type="protein sequence ID" value="CAH1393431.1"/>
    <property type="molecule type" value="Genomic_DNA"/>
</dbReference>
<keyword evidence="2" id="KW-1185">Reference proteome</keyword>
<protein>
    <submittedName>
        <fullName evidence="1">Uncharacterized protein</fullName>
    </submittedName>
</protein>
<proteinExistence type="predicted"/>
<gene>
    <name evidence="1" type="ORF">NEZAVI_LOCUS4106</name>
</gene>
<dbReference type="Proteomes" id="UP001152798">
    <property type="component" value="Chromosome 2"/>
</dbReference>
<sequence length="66" mass="7113">MIGWGINCSACPSGPYTGAHQLGPCNMSAGASLQYWNGSSKYQRPLSHRINRQSAVPTNAILDYIT</sequence>
<dbReference type="OrthoDB" id="10320422at2759"/>
<organism evidence="1 2">
    <name type="scientific">Nezara viridula</name>
    <name type="common">Southern green stink bug</name>
    <name type="synonym">Cimex viridulus</name>
    <dbReference type="NCBI Taxonomy" id="85310"/>
    <lineage>
        <taxon>Eukaryota</taxon>
        <taxon>Metazoa</taxon>
        <taxon>Ecdysozoa</taxon>
        <taxon>Arthropoda</taxon>
        <taxon>Hexapoda</taxon>
        <taxon>Insecta</taxon>
        <taxon>Pterygota</taxon>
        <taxon>Neoptera</taxon>
        <taxon>Paraneoptera</taxon>
        <taxon>Hemiptera</taxon>
        <taxon>Heteroptera</taxon>
        <taxon>Panheteroptera</taxon>
        <taxon>Pentatomomorpha</taxon>
        <taxon>Pentatomoidea</taxon>
        <taxon>Pentatomidae</taxon>
        <taxon>Pentatominae</taxon>
        <taxon>Nezara</taxon>
    </lineage>
</organism>
<name>A0A9P0E885_NEZVI</name>
<evidence type="ECO:0000313" key="2">
    <source>
        <dbReference type="Proteomes" id="UP001152798"/>
    </source>
</evidence>
<accession>A0A9P0E885</accession>
<reference evidence="1" key="1">
    <citation type="submission" date="2022-01" db="EMBL/GenBank/DDBJ databases">
        <authorList>
            <person name="King R."/>
        </authorList>
    </citation>
    <scope>NUCLEOTIDE SEQUENCE</scope>
</reference>
<evidence type="ECO:0000313" key="1">
    <source>
        <dbReference type="EMBL" id="CAH1393431.1"/>
    </source>
</evidence>